<evidence type="ECO:0000256" key="6">
    <source>
        <dbReference type="SAM" id="Phobius"/>
    </source>
</evidence>
<evidence type="ECO:0000259" key="7">
    <source>
        <dbReference type="Pfam" id="PF02706"/>
    </source>
</evidence>
<reference evidence="9 10" key="1">
    <citation type="submission" date="2024-04" db="EMBL/GenBank/DDBJ databases">
        <title>Novel species of the genus Ideonella isolated from streams.</title>
        <authorList>
            <person name="Lu H."/>
        </authorList>
    </citation>
    <scope>NUCLEOTIDE SEQUENCE [LARGE SCALE GENOMIC DNA]</scope>
    <source>
        <strain evidence="9 10">BYS139W</strain>
    </source>
</reference>
<dbReference type="InterPro" id="IPR050445">
    <property type="entry name" value="Bact_polysacc_biosynth/exp"/>
</dbReference>
<comment type="subcellular location">
    <subcellularLocation>
        <location evidence="1">Cell membrane</location>
        <topology evidence="1">Multi-pass membrane protein</topology>
    </subcellularLocation>
</comment>
<evidence type="ECO:0000256" key="3">
    <source>
        <dbReference type="ARBA" id="ARBA00022692"/>
    </source>
</evidence>
<protein>
    <submittedName>
        <fullName evidence="9">Wzz/FepE/Etk N-terminal domain-containing protein</fullName>
    </submittedName>
</protein>
<evidence type="ECO:0000256" key="4">
    <source>
        <dbReference type="ARBA" id="ARBA00022989"/>
    </source>
</evidence>
<dbReference type="PANTHER" id="PTHR32309:SF13">
    <property type="entry name" value="FERRIC ENTEROBACTIN TRANSPORT PROTEIN FEPE"/>
    <property type="match status" value="1"/>
</dbReference>
<dbReference type="Proteomes" id="UP001368500">
    <property type="component" value="Unassembled WGS sequence"/>
</dbReference>
<comment type="caution">
    <text evidence="9">The sequence shown here is derived from an EMBL/GenBank/DDBJ whole genome shotgun (WGS) entry which is preliminary data.</text>
</comment>
<keyword evidence="3 6" id="KW-0812">Transmembrane</keyword>
<keyword evidence="5 6" id="KW-0472">Membrane</keyword>
<accession>A0ABU9B6X0</accession>
<evidence type="ECO:0000313" key="10">
    <source>
        <dbReference type="Proteomes" id="UP001368500"/>
    </source>
</evidence>
<dbReference type="InterPro" id="IPR003856">
    <property type="entry name" value="LPS_length_determ_N"/>
</dbReference>
<evidence type="ECO:0000256" key="1">
    <source>
        <dbReference type="ARBA" id="ARBA00004651"/>
    </source>
</evidence>
<name>A0ABU9B6X0_9BURK</name>
<feature type="transmembrane region" description="Helical" evidence="6">
    <location>
        <begin position="349"/>
        <end position="371"/>
    </location>
</feature>
<keyword evidence="2" id="KW-1003">Cell membrane</keyword>
<dbReference type="InterPro" id="IPR032807">
    <property type="entry name" value="GNVR"/>
</dbReference>
<feature type="domain" description="Polysaccharide chain length determinant N-terminal" evidence="7">
    <location>
        <begin position="23"/>
        <end position="119"/>
    </location>
</feature>
<feature type="transmembrane region" description="Helical" evidence="6">
    <location>
        <begin position="36"/>
        <end position="55"/>
    </location>
</feature>
<evidence type="ECO:0000259" key="8">
    <source>
        <dbReference type="Pfam" id="PF13807"/>
    </source>
</evidence>
<dbReference type="Pfam" id="PF02706">
    <property type="entry name" value="Wzz"/>
    <property type="match status" value="1"/>
</dbReference>
<evidence type="ECO:0000313" key="9">
    <source>
        <dbReference type="EMBL" id="MEK8024810.1"/>
    </source>
</evidence>
<dbReference type="RefSeq" id="WP_341372581.1">
    <property type="nucleotide sequence ID" value="NZ_JBBUTF010000002.1"/>
</dbReference>
<sequence length="380" mass="41057">MSSNQNTPPSHPIEHDDDEGLGLLDIVNALRLQARWLVAAPILLGGIAFGGSYLITPTFTATTTFLPPQQQQSATAAALSQLSALGALTGGGGGSGVKSTADQYIALMQSVTVSDRMLEKFDLINVYEAKFRIEARNVLAGKVAISAGKKDGLITVSVDDTDPKRAAAMANQYVQELRLLTNTLALSEAQQRRAFFEDHLKKTRDQLAHSQQALQQSGFNSGVLKTEPKLAADAYARLQAEATSAEIKLQTLRRSLADSSPEIQQQQAIIGALKGQLARAEVPTRDLSSGNADYIGKYRDFKYQESLFELFARQYEMAKVDESREGALIQVIDAAQVPELKSKPKRATIALGSAALAFMLTAAWAIVRFAYKASVARARA</sequence>
<dbReference type="PANTHER" id="PTHR32309">
    <property type="entry name" value="TYROSINE-PROTEIN KINASE"/>
    <property type="match status" value="1"/>
</dbReference>
<dbReference type="Pfam" id="PF13807">
    <property type="entry name" value="GNVR"/>
    <property type="match status" value="1"/>
</dbReference>
<organism evidence="9 10">
    <name type="scientific">Pseudaquabacterium rugosum</name>
    <dbReference type="NCBI Taxonomy" id="2984194"/>
    <lineage>
        <taxon>Bacteria</taxon>
        <taxon>Pseudomonadati</taxon>
        <taxon>Pseudomonadota</taxon>
        <taxon>Betaproteobacteria</taxon>
        <taxon>Burkholderiales</taxon>
        <taxon>Sphaerotilaceae</taxon>
        <taxon>Pseudaquabacterium</taxon>
    </lineage>
</organism>
<evidence type="ECO:0000256" key="2">
    <source>
        <dbReference type="ARBA" id="ARBA00022475"/>
    </source>
</evidence>
<proteinExistence type="predicted"/>
<keyword evidence="4 6" id="KW-1133">Transmembrane helix</keyword>
<dbReference type="EMBL" id="JBBUTF010000002">
    <property type="protein sequence ID" value="MEK8024810.1"/>
    <property type="molecule type" value="Genomic_DNA"/>
</dbReference>
<evidence type="ECO:0000256" key="5">
    <source>
        <dbReference type="ARBA" id="ARBA00023136"/>
    </source>
</evidence>
<keyword evidence="10" id="KW-1185">Reference proteome</keyword>
<gene>
    <name evidence="9" type="ORF">AACH11_02350</name>
</gene>
<feature type="domain" description="Tyrosine-protein kinase G-rich" evidence="8">
    <location>
        <begin position="299"/>
        <end position="368"/>
    </location>
</feature>